<keyword evidence="4 5" id="KW-0472">Membrane</keyword>
<feature type="transmembrane region" description="Helical" evidence="5">
    <location>
        <begin position="204"/>
        <end position="223"/>
    </location>
</feature>
<evidence type="ECO:0000256" key="5">
    <source>
        <dbReference type="SAM" id="Phobius"/>
    </source>
</evidence>
<evidence type="ECO:0000313" key="7">
    <source>
        <dbReference type="Proteomes" id="UP001652625"/>
    </source>
</evidence>
<dbReference type="Pfam" id="PF07690">
    <property type="entry name" value="MFS_1"/>
    <property type="match status" value="1"/>
</dbReference>
<comment type="subcellular location">
    <subcellularLocation>
        <location evidence="1">Membrane</location>
        <topology evidence="1">Multi-pass membrane protein</topology>
    </subcellularLocation>
</comment>
<feature type="transmembrane region" description="Helical" evidence="5">
    <location>
        <begin position="170"/>
        <end position="192"/>
    </location>
</feature>
<evidence type="ECO:0000313" key="8">
    <source>
        <dbReference type="RefSeq" id="XP_065648632.1"/>
    </source>
</evidence>
<evidence type="ECO:0000256" key="1">
    <source>
        <dbReference type="ARBA" id="ARBA00004141"/>
    </source>
</evidence>
<dbReference type="CDD" id="cd17318">
    <property type="entry name" value="MFS_SLC17"/>
    <property type="match status" value="1"/>
</dbReference>
<accession>A0ABM4BHZ4</accession>
<gene>
    <name evidence="8" type="primary">LOC100202735</name>
</gene>
<dbReference type="InterPro" id="IPR050382">
    <property type="entry name" value="MFS_Na/Anion_cotransporter"/>
</dbReference>
<dbReference type="PANTHER" id="PTHR11662">
    <property type="entry name" value="SOLUTE CARRIER FAMILY 17"/>
    <property type="match status" value="1"/>
</dbReference>
<dbReference type="InterPro" id="IPR020846">
    <property type="entry name" value="MFS_dom"/>
</dbReference>
<dbReference type="PROSITE" id="PS50850">
    <property type="entry name" value="MFS"/>
    <property type="match status" value="1"/>
</dbReference>
<protein>
    <submittedName>
        <fullName evidence="8">Vesicular glutamate transporter 2 isoform X3</fullName>
    </submittedName>
</protein>
<feature type="transmembrane region" description="Helical" evidence="5">
    <location>
        <begin position="110"/>
        <end position="129"/>
    </location>
</feature>
<dbReference type="Gene3D" id="1.20.1250.20">
    <property type="entry name" value="MFS general substrate transporter like domains"/>
    <property type="match status" value="2"/>
</dbReference>
<dbReference type="InterPro" id="IPR011701">
    <property type="entry name" value="MFS"/>
</dbReference>
<feature type="transmembrane region" description="Helical" evidence="5">
    <location>
        <begin position="135"/>
        <end position="158"/>
    </location>
</feature>
<dbReference type="Proteomes" id="UP001652625">
    <property type="component" value="Chromosome 03"/>
</dbReference>
<evidence type="ECO:0000256" key="3">
    <source>
        <dbReference type="ARBA" id="ARBA00022989"/>
    </source>
</evidence>
<proteinExistence type="predicted"/>
<feature type="domain" description="Major facilitator superfamily (MFS) profile" evidence="6">
    <location>
        <begin position="28"/>
        <end position="456"/>
    </location>
</feature>
<keyword evidence="3 5" id="KW-1133">Transmembrane helix</keyword>
<feature type="transmembrane region" description="Helical" evidence="5">
    <location>
        <begin position="398"/>
        <end position="421"/>
    </location>
</feature>
<organism evidence="7 8">
    <name type="scientific">Hydra vulgaris</name>
    <name type="common">Hydra</name>
    <name type="synonym">Hydra attenuata</name>
    <dbReference type="NCBI Taxonomy" id="6087"/>
    <lineage>
        <taxon>Eukaryota</taxon>
        <taxon>Metazoa</taxon>
        <taxon>Cnidaria</taxon>
        <taxon>Hydrozoa</taxon>
        <taxon>Hydroidolina</taxon>
        <taxon>Anthoathecata</taxon>
        <taxon>Aplanulata</taxon>
        <taxon>Hydridae</taxon>
        <taxon>Hydra</taxon>
    </lineage>
</organism>
<dbReference type="InterPro" id="IPR036259">
    <property type="entry name" value="MFS_trans_sf"/>
</dbReference>
<feature type="transmembrane region" description="Helical" evidence="5">
    <location>
        <begin position="82"/>
        <end position="103"/>
    </location>
</feature>
<dbReference type="SUPFAM" id="SSF103473">
    <property type="entry name" value="MFS general substrate transporter"/>
    <property type="match status" value="1"/>
</dbReference>
<sequence length="492" mass="53844">MKMGKDFKDLEKDLFCEKKEVSFPKRYLLAVMVFLGFSVLYALRVNLNVAIGAMCNNHTIYENGFYVNKVAEFNWDSKLQGMVLGSFYYGYIVLQIPGGWLATKIGGTRIFGCAIFIASVLTLLTPAAARYSVYALITLRVAEGVVLGVLFPSNHAIWGQWAPPLERSRLFSITAAGCPVGTILTMPLTGLLTKYGFDGGWASVFYVFGSVGLLWFFVWCLAIHPSPKTHPTISDSERELILGSLEQKNIHEKLDVPWIKIITSLPVWATIVGNFSADWGLYTILICIPKFFQKVLHFDIATTGFLVSLPYVIKAIVGPSGGVIADMLIVKGVSVRNVRRIIFSTGCTTASIFIVGVGYAKSKAVAIGLLCTGVGITGLNATGYAVNILDIAPRYAGVIIGISNVFGSMPGFISPMIVGYITTNNTAAEWQTVFWITAFIYGFGVVFFAFSVSGDKQPWNDQPQKICSPPLQKVQKYEAEGKHGDFGDVKKE</sequence>
<feature type="transmembrane region" description="Helical" evidence="5">
    <location>
        <begin position="433"/>
        <end position="452"/>
    </location>
</feature>
<keyword evidence="2 5" id="KW-0812">Transmembrane</keyword>
<name>A0ABM4BHZ4_HYDVU</name>
<dbReference type="RefSeq" id="XP_065648632.1">
    <property type="nucleotide sequence ID" value="XM_065792560.1"/>
</dbReference>
<keyword evidence="7" id="KW-1185">Reference proteome</keyword>
<feature type="transmembrane region" description="Helical" evidence="5">
    <location>
        <begin position="366"/>
        <end position="386"/>
    </location>
</feature>
<evidence type="ECO:0000256" key="4">
    <source>
        <dbReference type="ARBA" id="ARBA00023136"/>
    </source>
</evidence>
<feature type="transmembrane region" description="Helical" evidence="5">
    <location>
        <begin position="27"/>
        <end position="44"/>
    </location>
</feature>
<evidence type="ECO:0000256" key="2">
    <source>
        <dbReference type="ARBA" id="ARBA00022692"/>
    </source>
</evidence>
<dbReference type="PANTHER" id="PTHR11662:SF399">
    <property type="entry name" value="FI19708P1-RELATED"/>
    <property type="match status" value="1"/>
</dbReference>
<dbReference type="GeneID" id="100202735"/>
<feature type="transmembrane region" description="Helical" evidence="5">
    <location>
        <begin position="341"/>
        <end position="360"/>
    </location>
</feature>
<reference evidence="8" key="1">
    <citation type="submission" date="2025-08" db="UniProtKB">
        <authorList>
            <consortium name="RefSeq"/>
        </authorList>
    </citation>
    <scope>IDENTIFICATION</scope>
</reference>
<evidence type="ECO:0000259" key="6">
    <source>
        <dbReference type="PROSITE" id="PS50850"/>
    </source>
</evidence>